<keyword evidence="5" id="KW-0472">Membrane</keyword>
<dbReference type="Pfam" id="PF00015">
    <property type="entry name" value="MCPsignal"/>
    <property type="match status" value="1"/>
</dbReference>
<feature type="coiled-coil region" evidence="4">
    <location>
        <begin position="260"/>
        <end position="305"/>
    </location>
</feature>
<dbReference type="SUPFAM" id="SSF58104">
    <property type="entry name" value="Methyl-accepting chemotaxis protein (MCP) signaling domain"/>
    <property type="match status" value="1"/>
</dbReference>
<dbReference type="PANTHER" id="PTHR43531:SF11">
    <property type="entry name" value="METHYL-ACCEPTING CHEMOTAXIS PROTEIN 3"/>
    <property type="match status" value="1"/>
</dbReference>
<name>A0ABP2XIF9_9NEIS</name>
<dbReference type="PROSITE" id="PS51257">
    <property type="entry name" value="PROKAR_LIPOPROTEIN"/>
    <property type="match status" value="1"/>
</dbReference>
<dbReference type="PROSITE" id="PS50111">
    <property type="entry name" value="CHEMOTAXIS_TRANSDUC_2"/>
    <property type="match status" value="1"/>
</dbReference>
<evidence type="ECO:0000256" key="1">
    <source>
        <dbReference type="ARBA" id="ARBA00022500"/>
    </source>
</evidence>
<protein>
    <recommendedName>
        <fullName evidence="6">Methyl-accepting transducer domain-containing protein</fullName>
    </recommendedName>
</protein>
<proteinExistence type="inferred from homology"/>
<evidence type="ECO:0000313" key="7">
    <source>
        <dbReference type="EMBL" id="ERE03112.1"/>
    </source>
</evidence>
<evidence type="ECO:0000256" key="4">
    <source>
        <dbReference type="SAM" id="Coils"/>
    </source>
</evidence>
<keyword evidence="1" id="KW-0145">Chemotaxis</keyword>
<feature type="transmembrane region" description="Helical" evidence="5">
    <location>
        <begin position="190"/>
        <end position="208"/>
    </location>
</feature>
<evidence type="ECO:0000259" key="6">
    <source>
        <dbReference type="PROSITE" id="PS50111"/>
    </source>
</evidence>
<dbReference type="Gene3D" id="1.10.287.950">
    <property type="entry name" value="Methyl-accepting chemotaxis protein"/>
    <property type="match status" value="1"/>
</dbReference>
<sequence>MKTRLWLLALINLTVLLLLSLSCLGQLRDMAENTRRELEQVSRGSRINHAMQLANLHFKVQVQDWKDVLLRGNNPADYQRYLAAFEAERAIVEQTLAQASAALRDDGESSAAIDAVRDEHLRLTVRYRAALAAFRQEDPLSGQAVDKLVRGMDRAMTDQLLRQSAQVQDGFEKMLADRIAEADRGYRQTLNLFIAVAALSLLLLAGSIGHIGRGLFRQVGGEPAAVAEIARRVAGGDLTARPALRDGDEHSVLAAMQHMVSRLTGVIEQLRLNAEQLNATSSEVAASAQALSQNASQQAASLEETSASVEEIAATVTQNSESARLTDAMARQAAQSAGGGGEAVTRTVAAIRDISNRIDVIDDIAYQTNLLALNAAVEAAHAGSQGKGFTVVAAQVRKLAEHSQAAAREIGSLAGCSVDMAEQAGAALDEMLPAIRKTASLVQEIALASHEQSEGLQQINAAVNHLSLATQMNASTSEQLSAASDQLNTQAEHLRRMIAYFKTA</sequence>
<accession>A0ABP2XIF9</accession>
<dbReference type="PANTHER" id="PTHR43531">
    <property type="entry name" value="PROTEIN ICFG"/>
    <property type="match status" value="1"/>
</dbReference>
<evidence type="ECO:0000256" key="3">
    <source>
        <dbReference type="PROSITE-ProRule" id="PRU00284"/>
    </source>
</evidence>
<evidence type="ECO:0000256" key="2">
    <source>
        <dbReference type="ARBA" id="ARBA00029447"/>
    </source>
</evidence>
<dbReference type="InterPro" id="IPR004089">
    <property type="entry name" value="MCPsignal_dom"/>
</dbReference>
<dbReference type="Proteomes" id="UP000016426">
    <property type="component" value="Unassembled WGS sequence"/>
</dbReference>
<dbReference type="InterPro" id="IPR051310">
    <property type="entry name" value="MCP_chemotaxis"/>
</dbReference>
<reference evidence="7 8" key="1">
    <citation type="journal article" date="2013" name="Genome Announc.">
        <title>Genome Sequence of the Pigment-Producing Bacterium Pseudogulbenkiania ferrooxidans, Isolated from Loktak Lake.</title>
        <authorList>
            <person name="Puranik S."/>
            <person name="Talkal R."/>
            <person name="Qureshi A."/>
            <person name="Khardenavis A."/>
            <person name="Kapley A."/>
            <person name="Purohit H.J."/>
        </authorList>
    </citation>
    <scope>NUCLEOTIDE SEQUENCE [LARGE SCALE GENOMIC DNA]</scope>
    <source>
        <strain evidence="7 8">EGD-HP2</strain>
    </source>
</reference>
<comment type="caution">
    <text evidence="7">The sequence shown here is derived from an EMBL/GenBank/DDBJ whole genome shotgun (WGS) entry which is preliminary data.</text>
</comment>
<dbReference type="SMART" id="SM00283">
    <property type="entry name" value="MA"/>
    <property type="match status" value="1"/>
</dbReference>
<keyword evidence="5" id="KW-0812">Transmembrane</keyword>
<keyword evidence="3" id="KW-0807">Transducer</keyword>
<keyword evidence="5" id="KW-1133">Transmembrane helix</keyword>
<evidence type="ECO:0000256" key="5">
    <source>
        <dbReference type="SAM" id="Phobius"/>
    </source>
</evidence>
<comment type="similarity">
    <text evidence="2">Belongs to the methyl-accepting chemotaxis (MCP) protein family.</text>
</comment>
<gene>
    <name evidence="7" type="ORF">O166_13315</name>
</gene>
<keyword evidence="8" id="KW-1185">Reference proteome</keyword>
<dbReference type="RefSeq" id="WP_021478205.1">
    <property type="nucleotide sequence ID" value="NZ_AVPH01000266.1"/>
</dbReference>
<organism evidence="7 8">
    <name type="scientific">Pseudogulbenkiania ferrooxidans EGD-HP2</name>
    <dbReference type="NCBI Taxonomy" id="1388764"/>
    <lineage>
        <taxon>Bacteria</taxon>
        <taxon>Pseudomonadati</taxon>
        <taxon>Pseudomonadota</taxon>
        <taxon>Betaproteobacteria</taxon>
        <taxon>Neisseriales</taxon>
        <taxon>Chromobacteriaceae</taxon>
        <taxon>Pseudogulbenkiania</taxon>
    </lineage>
</organism>
<evidence type="ECO:0000313" key="8">
    <source>
        <dbReference type="Proteomes" id="UP000016426"/>
    </source>
</evidence>
<keyword evidence="4" id="KW-0175">Coiled coil</keyword>
<dbReference type="EMBL" id="AVPH01000266">
    <property type="protein sequence ID" value="ERE03112.1"/>
    <property type="molecule type" value="Genomic_DNA"/>
</dbReference>
<feature type="domain" description="Methyl-accepting transducer" evidence="6">
    <location>
        <begin position="273"/>
        <end position="488"/>
    </location>
</feature>